<evidence type="ECO:0000313" key="1">
    <source>
        <dbReference type="EMBL" id="KAL3793457.1"/>
    </source>
</evidence>
<dbReference type="Proteomes" id="UP001530315">
    <property type="component" value="Unassembled WGS sequence"/>
</dbReference>
<keyword evidence="2" id="KW-1185">Reference proteome</keyword>
<dbReference type="EMBL" id="JALLAZ020000511">
    <property type="protein sequence ID" value="KAL3793457.1"/>
    <property type="molecule type" value="Genomic_DNA"/>
</dbReference>
<protein>
    <submittedName>
        <fullName evidence="1">Uncharacterized protein</fullName>
    </submittedName>
</protein>
<dbReference type="AlphaFoldDB" id="A0ABD3Q098"/>
<reference evidence="1 2" key="1">
    <citation type="submission" date="2024-10" db="EMBL/GenBank/DDBJ databases">
        <title>Updated reference genomes for cyclostephanoid diatoms.</title>
        <authorList>
            <person name="Roberts W.R."/>
            <person name="Alverson A.J."/>
        </authorList>
    </citation>
    <scope>NUCLEOTIDE SEQUENCE [LARGE SCALE GENOMIC DNA]</scope>
    <source>
        <strain evidence="1 2">AJA276-08</strain>
    </source>
</reference>
<evidence type="ECO:0000313" key="2">
    <source>
        <dbReference type="Proteomes" id="UP001530315"/>
    </source>
</evidence>
<sequence length="639" mass="71094">MAADPIALHGDGINLAFFDLLWSKSDDGARHVVQTSSTGQQDGKPGTTASILRVPDTVVFLFGQPHQWYFTSKNGGPHKNKTTILRKKRVNLTLANIEEVFISKSNSLELGEDDVVAYFISSKGDGSLDACNVVADDASSCNIEYLNKQALKDFLQHGRNTKSGILQRFVAPHGGGRHNSQIRAIWTPKLCILERRQTKQDLHDPRFALYERCITFDGPDVHSVSVPLRGTVLAGQVENICKDIVEHLAHVAAENAQVGSKVLSSTSKKCTENTFVRVARMVVNFKVDGNGKVWILWSNSIRLESVAVENRMKLTESDTHSLAHAASSSPLNMEAVVRLPPSIKLTQAPNHNVNMTLENKLLTATCPSCSKHDASPHFQPVLYKTVIQHYEKTLKMLEEDDVSHPSKVWPPEDRFIKSAGDVGFGSLPMQLARDRETNPSKKYSEETRAIPPVIREIHPNLRVKGYSVYRNDPLFLLKTASVCESCFLSYAQLTSTSFVQLTARPVEPFESDKGGVRYNFPDCENDKAQKEGRKKNAKVQTSVGNIVSKDVGCVQPELPPVIMEPPQVNMPSIPPESSPLRPRDTLFNTLPMYFPPSTEYAKKNLGHMIQSHKMLAEIRGSGKPRAETYKNPYEEKFVL</sequence>
<proteinExistence type="predicted"/>
<name>A0ABD3Q098_9STRA</name>
<accession>A0ABD3Q098</accession>
<organism evidence="1 2">
    <name type="scientific">Stephanodiscus triporus</name>
    <dbReference type="NCBI Taxonomy" id="2934178"/>
    <lineage>
        <taxon>Eukaryota</taxon>
        <taxon>Sar</taxon>
        <taxon>Stramenopiles</taxon>
        <taxon>Ochrophyta</taxon>
        <taxon>Bacillariophyta</taxon>
        <taxon>Coscinodiscophyceae</taxon>
        <taxon>Thalassiosirophycidae</taxon>
        <taxon>Stephanodiscales</taxon>
        <taxon>Stephanodiscaceae</taxon>
        <taxon>Stephanodiscus</taxon>
    </lineage>
</organism>
<gene>
    <name evidence="1" type="ORF">ACHAW5_001632</name>
</gene>
<comment type="caution">
    <text evidence="1">The sequence shown here is derived from an EMBL/GenBank/DDBJ whole genome shotgun (WGS) entry which is preliminary data.</text>
</comment>